<dbReference type="AlphaFoldDB" id="A0A0C9X260"/>
<organism evidence="1 2">
    <name type="scientific">Laccaria amethystina LaAM-08-1</name>
    <dbReference type="NCBI Taxonomy" id="1095629"/>
    <lineage>
        <taxon>Eukaryota</taxon>
        <taxon>Fungi</taxon>
        <taxon>Dikarya</taxon>
        <taxon>Basidiomycota</taxon>
        <taxon>Agaricomycotina</taxon>
        <taxon>Agaricomycetes</taxon>
        <taxon>Agaricomycetidae</taxon>
        <taxon>Agaricales</taxon>
        <taxon>Agaricineae</taxon>
        <taxon>Hydnangiaceae</taxon>
        <taxon>Laccaria</taxon>
    </lineage>
</organism>
<gene>
    <name evidence="1" type="ORF">K443DRAFT_126162</name>
</gene>
<keyword evidence="2" id="KW-1185">Reference proteome</keyword>
<proteinExistence type="predicted"/>
<sequence>MLEMLRVGQRFLNSVGQRLISGAIEKGVVYFQPQDVSKCESFRHMSEGYLAFKTVKVCNFTYDSPLTTSPAYYSDNLALHDCTDNGHIQFHNSTVAQGGSARPDIASLIYKHFENPEPFIYEKPVDIFAPLWETPSPVAIRTKDDAARKERLSQYGTAVFDDLWRHLLVHILRCFLLGMLPFDGLSNSARSIYQERYSDLNFRKLHRPVVESWPQGARGSETLVDVVKHWFTNQLYQE</sequence>
<dbReference type="EMBL" id="KN838974">
    <property type="protein sequence ID" value="KIJ91731.1"/>
    <property type="molecule type" value="Genomic_DNA"/>
</dbReference>
<reference evidence="2" key="2">
    <citation type="submission" date="2015-01" db="EMBL/GenBank/DDBJ databases">
        <title>Evolutionary Origins and Diversification of the Mycorrhizal Mutualists.</title>
        <authorList>
            <consortium name="DOE Joint Genome Institute"/>
            <consortium name="Mycorrhizal Genomics Consortium"/>
            <person name="Kohler A."/>
            <person name="Kuo A."/>
            <person name="Nagy L.G."/>
            <person name="Floudas D."/>
            <person name="Copeland A."/>
            <person name="Barry K.W."/>
            <person name="Cichocki N."/>
            <person name="Veneault-Fourrey C."/>
            <person name="LaButti K."/>
            <person name="Lindquist E.A."/>
            <person name="Lipzen A."/>
            <person name="Lundell T."/>
            <person name="Morin E."/>
            <person name="Murat C."/>
            <person name="Riley R."/>
            <person name="Ohm R."/>
            <person name="Sun H."/>
            <person name="Tunlid A."/>
            <person name="Henrissat B."/>
            <person name="Grigoriev I.V."/>
            <person name="Hibbett D.S."/>
            <person name="Martin F."/>
        </authorList>
    </citation>
    <scope>NUCLEOTIDE SEQUENCE [LARGE SCALE GENOMIC DNA]</scope>
    <source>
        <strain evidence="2">LaAM-08-1</strain>
    </source>
</reference>
<name>A0A0C9X260_9AGAR</name>
<evidence type="ECO:0000313" key="1">
    <source>
        <dbReference type="EMBL" id="KIJ91731.1"/>
    </source>
</evidence>
<protein>
    <submittedName>
        <fullName evidence="1">Uncharacterized protein</fullName>
    </submittedName>
</protein>
<reference evidence="1 2" key="1">
    <citation type="submission" date="2014-04" db="EMBL/GenBank/DDBJ databases">
        <authorList>
            <consortium name="DOE Joint Genome Institute"/>
            <person name="Kuo A."/>
            <person name="Kohler A."/>
            <person name="Nagy L.G."/>
            <person name="Floudas D."/>
            <person name="Copeland A."/>
            <person name="Barry K.W."/>
            <person name="Cichocki N."/>
            <person name="Veneault-Fourrey C."/>
            <person name="LaButti K."/>
            <person name="Lindquist E.A."/>
            <person name="Lipzen A."/>
            <person name="Lundell T."/>
            <person name="Morin E."/>
            <person name="Murat C."/>
            <person name="Sun H."/>
            <person name="Tunlid A."/>
            <person name="Henrissat B."/>
            <person name="Grigoriev I.V."/>
            <person name="Hibbett D.S."/>
            <person name="Martin F."/>
            <person name="Nordberg H.P."/>
            <person name="Cantor M.N."/>
            <person name="Hua S.X."/>
        </authorList>
    </citation>
    <scope>NUCLEOTIDE SEQUENCE [LARGE SCALE GENOMIC DNA]</scope>
    <source>
        <strain evidence="1 2">LaAM-08-1</strain>
    </source>
</reference>
<accession>A0A0C9X260</accession>
<feature type="non-terminal residue" evidence="1">
    <location>
        <position position="1"/>
    </location>
</feature>
<evidence type="ECO:0000313" key="2">
    <source>
        <dbReference type="Proteomes" id="UP000054477"/>
    </source>
</evidence>
<dbReference type="HOGENOM" id="CLU_1168281_0_0_1"/>
<dbReference type="Proteomes" id="UP000054477">
    <property type="component" value="Unassembled WGS sequence"/>
</dbReference>